<dbReference type="InterPro" id="IPR053728">
    <property type="entry name" value="Alginate_Permeability_Chnl"/>
</dbReference>
<sequence>MTTCSANRFPDRSTDLCHWHFVLLVISCCGQTLAQESVQPQIPAIETIRWEEDYSYLRNDSGRVNGFFDPIKFIPLSRKSYLSVGGEVRYQYEYLRNANWGEGIQDKNGYLLQRYMLHTDWHLGQHVRIFGQLKSGIASGKAPGPDPPDEDRLDLHQAFADLLFSFGSLQSTLRLGRQELSYGSSRLVSVREGPNVRQAFDAGRLMIKGQQWQADAFLSRPVETNRGIFDDGSDANVRFWGVYTTREFPAFLNANADLYYFGLEDKQAVFEQGKARELRHSAGLRLWSNQTLVGYNLEAVYQLGSFGRGRIRAWTASAELTCNLEKLPWEPSLNLKTEIISGDRTPENPDLQTFNPLFPKGAYFGQVALIGPANLADLHPSLTLHPARNLELITDWNFFWRESLNDGVYGVPYVLIRESSGSRAAYIGDQLTFEADWQLQRHLQLEAFCTLFHSGSFLRQTGAGKNLTYLSTRITFKF</sequence>
<name>A0A6J4IG15_9SPHI</name>
<dbReference type="InterPro" id="IPR025388">
    <property type="entry name" value="Alginate_export_dom"/>
</dbReference>
<proteinExistence type="predicted"/>
<protein>
    <recommendedName>
        <fullName evidence="1">Alginate export domain-containing protein</fullName>
    </recommendedName>
</protein>
<accession>A0A6J4IG15</accession>
<gene>
    <name evidence="2" type="ORF">AVDCRST_MAG56-1859</name>
</gene>
<reference evidence="2" key="1">
    <citation type="submission" date="2020-02" db="EMBL/GenBank/DDBJ databases">
        <authorList>
            <person name="Meier V. D."/>
        </authorList>
    </citation>
    <scope>NUCLEOTIDE SEQUENCE</scope>
    <source>
        <strain evidence="2">AVDCRST_MAG56</strain>
    </source>
</reference>
<feature type="domain" description="Alginate export" evidence="1">
    <location>
        <begin position="81"/>
        <end position="462"/>
    </location>
</feature>
<organism evidence="2">
    <name type="scientific">uncultured Cytophagales bacterium</name>
    <dbReference type="NCBI Taxonomy" id="158755"/>
    <lineage>
        <taxon>Bacteria</taxon>
        <taxon>Pseudomonadati</taxon>
        <taxon>Bacteroidota</taxon>
        <taxon>Sphingobacteriia</taxon>
        <taxon>Sphingobacteriales</taxon>
        <taxon>environmental samples</taxon>
    </lineage>
</organism>
<dbReference type="Pfam" id="PF13372">
    <property type="entry name" value="Alginate_exp"/>
    <property type="match status" value="1"/>
</dbReference>
<evidence type="ECO:0000313" key="2">
    <source>
        <dbReference type="EMBL" id="CAA9249753.1"/>
    </source>
</evidence>
<dbReference type="EMBL" id="CADCTQ010000172">
    <property type="protein sequence ID" value="CAA9249753.1"/>
    <property type="molecule type" value="Genomic_DNA"/>
</dbReference>
<dbReference type="AlphaFoldDB" id="A0A6J4IG15"/>
<dbReference type="Gene3D" id="2.40.160.100">
    <property type="match status" value="1"/>
</dbReference>
<evidence type="ECO:0000259" key="1">
    <source>
        <dbReference type="Pfam" id="PF13372"/>
    </source>
</evidence>